<proteinExistence type="predicted"/>
<sequence length="268" mass="30120">MKKILTVLFLSSMMLFAYTDMDLDGVDDSVDKCPNTPITDLVDANGCSIKSVISEQHFDIIFGVSYSDLNYRYNERTDTYTSTVQIDYYKDAFSLQLSTSYFRSDSSSYDDSGLNDTTVAAYYRFKPLPNLTINAGAGVIFPTYDAELGNNNTDYTASVNFSYAINNSNIFAGYNFTLVGDDDVDTVQYQNTNAFSVGAGYYFTPKLYASLSYYRADSIYKSVEDIENVSIYTFYSIDANWFVTANFAKGLSDSTSDDYVALRIGYYF</sequence>
<protein>
    <recommendedName>
        <fullName evidence="4">DUF3187 domain-containing protein</fullName>
    </recommendedName>
</protein>
<evidence type="ECO:0000313" key="2">
    <source>
        <dbReference type="EMBL" id="BDY12597.1"/>
    </source>
</evidence>
<dbReference type="InterPro" id="IPR028974">
    <property type="entry name" value="TSP_type-3_rpt"/>
</dbReference>
<dbReference type="SUPFAM" id="SSF56935">
    <property type="entry name" value="Porins"/>
    <property type="match status" value="1"/>
</dbReference>
<dbReference type="EMBL" id="AP027370">
    <property type="protein sequence ID" value="BDY12597.1"/>
    <property type="molecule type" value="Genomic_DNA"/>
</dbReference>
<dbReference type="InterPro" id="IPR023614">
    <property type="entry name" value="Porin_dom_sf"/>
</dbReference>
<evidence type="ECO:0000256" key="1">
    <source>
        <dbReference type="SAM" id="SignalP"/>
    </source>
</evidence>
<dbReference type="SUPFAM" id="SSF103647">
    <property type="entry name" value="TSP type-3 repeat"/>
    <property type="match status" value="1"/>
</dbReference>
<dbReference type="RefSeq" id="WP_286337785.1">
    <property type="nucleotide sequence ID" value="NZ_AP027370.1"/>
</dbReference>
<reference evidence="2 3" key="1">
    <citation type="submission" date="2023-03" db="EMBL/GenBank/DDBJ databases">
        <title>Description of Hydrogenimonas sp. ISO32.</title>
        <authorList>
            <person name="Mino S."/>
            <person name="Fukazawa S."/>
            <person name="Sawabe T."/>
        </authorList>
    </citation>
    <scope>NUCLEOTIDE SEQUENCE [LARGE SCALE GENOMIC DNA]</scope>
    <source>
        <strain evidence="2 3">ISO32</strain>
    </source>
</reference>
<keyword evidence="3" id="KW-1185">Reference proteome</keyword>
<dbReference type="Gene3D" id="2.40.160.10">
    <property type="entry name" value="Porin"/>
    <property type="match status" value="1"/>
</dbReference>
<organism evidence="2 3">
    <name type="scientific">Hydrogenimonas cancrithermarum</name>
    <dbReference type="NCBI Taxonomy" id="2993563"/>
    <lineage>
        <taxon>Bacteria</taxon>
        <taxon>Pseudomonadati</taxon>
        <taxon>Campylobacterota</taxon>
        <taxon>Epsilonproteobacteria</taxon>
        <taxon>Campylobacterales</taxon>
        <taxon>Hydrogenimonadaceae</taxon>
        <taxon>Hydrogenimonas</taxon>
    </lineage>
</organism>
<evidence type="ECO:0000313" key="3">
    <source>
        <dbReference type="Proteomes" id="UP001321445"/>
    </source>
</evidence>
<evidence type="ECO:0008006" key="4">
    <source>
        <dbReference type="Google" id="ProtNLM"/>
    </source>
</evidence>
<gene>
    <name evidence="2" type="ORF">HCR_09090</name>
</gene>
<feature type="signal peptide" evidence="1">
    <location>
        <begin position="1"/>
        <end position="17"/>
    </location>
</feature>
<feature type="chain" id="PRO_5045154401" description="DUF3187 domain-containing protein" evidence="1">
    <location>
        <begin position="18"/>
        <end position="268"/>
    </location>
</feature>
<name>A0ABM8FJW3_9BACT</name>
<keyword evidence="1" id="KW-0732">Signal</keyword>
<dbReference type="Proteomes" id="UP001321445">
    <property type="component" value="Chromosome"/>
</dbReference>
<accession>A0ABM8FJW3</accession>